<protein>
    <submittedName>
        <fullName evidence="1">Uncharacterized protein</fullName>
    </submittedName>
</protein>
<proteinExistence type="predicted"/>
<dbReference type="AlphaFoldDB" id="A0A6C0BRM0"/>
<reference evidence="1" key="1">
    <citation type="journal article" date="2020" name="Nature">
        <title>Giant virus diversity and host interactions through global metagenomics.</title>
        <authorList>
            <person name="Schulz F."/>
            <person name="Roux S."/>
            <person name="Paez-Espino D."/>
            <person name="Jungbluth S."/>
            <person name="Walsh D.A."/>
            <person name="Denef V.J."/>
            <person name="McMahon K.D."/>
            <person name="Konstantinidis K.T."/>
            <person name="Eloe-Fadrosh E.A."/>
            <person name="Kyrpides N.C."/>
            <person name="Woyke T."/>
        </authorList>
    </citation>
    <scope>NUCLEOTIDE SEQUENCE</scope>
    <source>
        <strain evidence="1">GVMAG-M-3300018416-45</strain>
    </source>
</reference>
<evidence type="ECO:0000313" key="1">
    <source>
        <dbReference type="EMBL" id="QHS94451.1"/>
    </source>
</evidence>
<accession>A0A6C0BRM0</accession>
<name>A0A6C0BRM0_9ZZZZ</name>
<organism evidence="1">
    <name type="scientific">viral metagenome</name>
    <dbReference type="NCBI Taxonomy" id="1070528"/>
    <lineage>
        <taxon>unclassified sequences</taxon>
        <taxon>metagenomes</taxon>
        <taxon>organismal metagenomes</taxon>
    </lineage>
</organism>
<dbReference type="EMBL" id="MN739225">
    <property type="protein sequence ID" value="QHS94451.1"/>
    <property type="molecule type" value="Genomic_DNA"/>
</dbReference>
<sequence length="135" mass="16066">MFEFNRLPDSIIRIIVSYLEKPPRPPHTKPISDVLYDIDDMVEYVDGKRLVFDNRIIPMVTNPSNHYSFMIRHNHSLVKRNIGMELFSLWAKNIIENKLPITEDKEFILKLHSGEIEPNVYNNIITRIKWNYSPR</sequence>